<name>A0ABF7QZH5_BORT9</name>
<organism evidence="1 2">
    <name type="scientific">Borrelia turicatae (strain 91E135)</name>
    <dbReference type="NCBI Taxonomy" id="314724"/>
    <lineage>
        <taxon>Bacteria</taxon>
        <taxon>Pseudomonadati</taxon>
        <taxon>Spirochaetota</taxon>
        <taxon>Spirochaetia</taxon>
        <taxon>Spirochaetales</taxon>
        <taxon>Borreliaceae</taxon>
        <taxon>Borrelia</taxon>
    </lineage>
</organism>
<keyword evidence="2" id="KW-1185">Reference proteome</keyword>
<evidence type="ECO:0000313" key="2">
    <source>
        <dbReference type="Proteomes" id="UP000001205"/>
    </source>
</evidence>
<reference evidence="1 2" key="1">
    <citation type="submission" date="2017-01" db="EMBL/GenBank/DDBJ databases">
        <title>Reassembled and rearranged: the organization and evolution of antigen-encoding plasmids in two relapsing fever Borrelia species.</title>
        <authorList>
            <person name="Barbour A.G."/>
            <person name="Dai Q."/>
            <person name="Miller S.C."/>
            <person name="Porcella S.F."/>
            <person name="Schwan T.G."/>
            <person name="Lopez J.E."/>
        </authorList>
    </citation>
    <scope>NUCLEOTIDE SEQUENCE [LARGE SCALE GENOMIC DNA]</scope>
    <source>
        <strain evidence="1 2">91E135</strain>
        <plasmid evidence="1 2">cp31</plasmid>
    </source>
</reference>
<dbReference type="Proteomes" id="UP000001205">
    <property type="component" value="Plasmid cp31"/>
</dbReference>
<dbReference type="Pfam" id="PF05113">
    <property type="entry name" value="DUF693"/>
    <property type="match status" value="1"/>
</dbReference>
<dbReference type="InterPro" id="IPR007800">
    <property type="entry name" value="DUF693"/>
</dbReference>
<geneLocation type="plasmid" evidence="1 2">
    <name>cp31</name>
</geneLocation>
<proteinExistence type="predicted"/>
<sequence length="331" mass="38175">MYIKDKEMEERLIKYDFKIEFYNISQTSTSEEKPKIIIKTEDGIHIDISISDIYSSNNYVCAKRSKLTLWNLSLDFTRNVNEGDIVKIFYKKFADSRDYDFIMSGYLGVPMSTDYDSGDFSVDLEVHLATKSNYFNSKLDINQFQGMSVENAISIAFPNRHIINMSYADRTKIITESFCANTPLEFIEKITKKYVQSVRTDIAPKDHRQLIKESALRHTHVECNYIFTNATPEAKDTNYIFLEDFGLHFIPQQEIAIGSTRNIRLIYWNAKIMYTHKLKVGDRVKFLDSLGSEVKSSIIETSAALSNTGECSLTLKLYDDSNYLNIKGEAR</sequence>
<keyword evidence="1" id="KW-0614">Plasmid</keyword>
<evidence type="ECO:0000313" key="1">
    <source>
        <dbReference type="EMBL" id="ASJ27604.1"/>
    </source>
</evidence>
<accession>A0ABF7QZH5</accession>
<dbReference type="EMBL" id="CP019362">
    <property type="protein sequence ID" value="ASJ27604.1"/>
    <property type="molecule type" value="Genomic_DNA"/>
</dbReference>
<protein>
    <submittedName>
        <fullName evidence="1">Uncharacterized protein</fullName>
    </submittedName>
</protein>
<gene>
    <name evidence="1" type="ORF">BT0_P16</name>
</gene>
<dbReference type="KEGG" id="btu:BT0_P16"/>
<dbReference type="AlphaFoldDB" id="A0ABF7QZH5"/>